<dbReference type="Proteomes" id="UP000253647">
    <property type="component" value="Unassembled WGS sequence"/>
</dbReference>
<reference evidence="1 2" key="1">
    <citation type="submission" date="2018-07" db="EMBL/GenBank/DDBJ databases">
        <title>Freshwater and sediment microbial communities from various areas in North America, analyzing microbe dynamics in response to fracking.</title>
        <authorList>
            <person name="Lamendella R."/>
        </authorList>
    </citation>
    <scope>NUCLEOTIDE SEQUENCE [LARGE SCALE GENOMIC DNA]</scope>
    <source>
        <strain evidence="1 2">105B</strain>
    </source>
</reference>
<dbReference type="OMA" id="HQICTEQ"/>
<gene>
    <name evidence="1" type="ORF">DET61_1302</name>
</gene>
<organism evidence="1 2">
    <name type="scientific">Marinobacter nauticus</name>
    <name type="common">Marinobacter hydrocarbonoclasticus</name>
    <name type="synonym">Marinobacter aquaeolei</name>
    <dbReference type="NCBI Taxonomy" id="2743"/>
    <lineage>
        <taxon>Bacteria</taxon>
        <taxon>Pseudomonadati</taxon>
        <taxon>Pseudomonadota</taxon>
        <taxon>Gammaproteobacteria</taxon>
        <taxon>Pseudomonadales</taxon>
        <taxon>Marinobacteraceae</taxon>
        <taxon>Marinobacter</taxon>
    </lineage>
</organism>
<dbReference type="EMBL" id="QPJI01000030">
    <property type="protein sequence ID" value="RCW62137.1"/>
    <property type="molecule type" value="Genomic_DNA"/>
</dbReference>
<proteinExistence type="predicted"/>
<name>A0A368X6V2_MARNT</name>
<evidence type="ECO:0000313" key="1">
    <source>
        <dbReference type="EMBL" id="RCW62137.1"/>
    </source>
</evidence>
<accession>A0A368X6V2</accession>
<sequence>MSEPNEVYEAILGQLKNSRSRKSLEALHAVCKEHHESGSVDFRISTIAKLGASRGAPSEQTIRNKTGEHYRAVIEAWQALGDQKKKAIKAQTTPSGEYDWVDEVSNKTHRFLILDLISKVRKLRAENKRFASIKKLEIDYRAGAEDKSESRLPSLLSHEIDALRDAISEESLKLKGWTKTERGSIKDQNGKVVLRNGFVDALEKALSIGND</sequence>
<dbReference type="InterPro" id="IPR048061">
    <property type="entry name" value="GmtX-like"/>
</dbReference>
<protein>
    <submittedName>
        <fullName evidence="1">Uncharacterized protein</fullName>
    </submittedName>
</protein>
<dbReference type="AlphaFoldDB" id="A0A368X6V2"/>
<evidence type="ECO:0000313" key="2">
    <source>
        <dbReference type="Proteomes" id="UP000253647"/>
    </source>
</evidence>
<dbReference type="RefSeq" id="WP_011783463.1">
    <property type="nucleotide sequence ID" value="NZ_QPJI01000030.1"/>
</dbReference>
<dbReference type="NCBIfam" id="NF040692">
    <property type="entry name" value="recomb_assoc"/>
    <property type="match status" value="1"/>
</dbReference>
<comment type="caution">
    <text evidence="1">The sequence shown here is derived from an EMBL/GenBank/DDBJ whole genome shotgun (WGS) entry which is preliminary data.</text>
</comment>